<keyword evidence="1" id="KW-0472">Membrane</keyword>
<keyword evidence="1" id="KW-1133">Transmembrane helix</keyword>
<dbReference type="AlphaFoldDB" id="A0A165AI27"/>
<reference evidence="2 3" key="1">
    <citation type="submission" date="2016-03" db="EMBL/GenBank/DDBJ databases">
        <title>EvidentialGene: Evidence-directed Construction of Genes on Genomes.</title>
        <authorList>
            <person name="Gilbert D.G."/>
            <person name="Choi J.-H."/>
            <person name="Mockaitis K."/>
            <person name="Colbourne J."/>
            <person name="Pfrender M."/>
        </authorList>
    </citation>
    <scope>NUCLEOTIDE SEQUENCE [LARGE SCALE GENOMIC DNA]</scope>
    <source>
        <strain evidence="2 3">Xinb3</strain>
        <tissue evidence="2">Complete organism</tissue>
    </source>
</reference>
<evidence type="ECO:0000256" key="1">
    <source>
        <dbReference type="SAM" id="Phobius"/>
    </source>
</evidence>
<dbReference type="EMBL" id="LRGB01000626">
    <property type="protein sequence ID" value="KZS17685.1"/>
    <property type="molecule type" value="Genomic_DNA"/>
</dbReference>
<dbReference type="Proteomes" id="UP000076858">
    <property type="component" value="Unassembled WGS sequence"/>
</dbReference>
<organism evidence="2 3">
    <name type="scientific">Daphnia magna</name>
    <dbReference type="NCBI Taxonomy" id="35525"/>
    <lineage>
        <taxon>Eukaryota</taxon>
        <taxon>Metazoa</taxon>
        <taxon>Ecdysozoa</taxon>
        <taxon>Arthropoda</taxon>
        <taxon>Crustacea</taxon>
        <taxon>Branchiopoda</taxon>
        <taxon>Diplostraca</taxon>
        <taxon>Cladocera</taxon>
        <taxon>Anomopoda</taxon>
        <taxon>Daphniidae</taxon>
        <taxon>Daphnia</taxon>
    </lineage>
</organism>
<proteinExistence type="predicted"/>
<keyword evidence="3" id="KW-1185">Reference proteome</keyword>
<protein>
    <submittedName>
        <fullName evidence="2">Uncharacterized protein</fullName>
    </submittedName>
</protein>
<gene>
    <name evidence="2" type="ORF">APZ42_016610</name>
</gene>
<name>A0A165AI27_9CRUS</name>
<sequence>MTWRYGGELPAVSDRNRQQIKPPLYGNFLFLRAQTGELAYTNRCYIHFLFFFFFFLCVCVCVEGSCPFAAHSSTLASLVVSCLSLPPASRPSLAPV</sequence>
<evidence type="ECO:0000313" key="2">
    <source>
        <dbReference type="EMBL" id="KZS17685.1"/>
    </source>
</evidence>
<accession>A0A165AI27</accession>
<evidence type="ECO:0000313" key="3">
    <source>
        <dbReference type="Proteomes" id="UP000076858"/>
    </source>
</evidence>
<keyword evidence="1" id="KW-0812">Transmembrane</keyword>
<comment type="caution">
    <text evidence="2">The sequence shown here is derived from an EMBL/GenBank/DDBJ whole genome shotgun (WGS) entry which is preliminary data.</text>
</comment>
<feature type="transmembrane region" description="Helical" evidence="1">
    <location>
        <begin position="45"/>
        <end position="62"/>
    </location>
</feature>